<accession>A0A2G8JER0</accession>
<evidence type="ECO:0000313" key="1">
    <source>
        <dbReference type="EMBL" id="PIK34199.1"/>
    </source>
</evidence>
<sequence length="170" mass="19763">MKNYPPIGGWYGWDFLQKTTQELTSSKLQVRTSSKEYLINTLGNWCIFPAHDQEQNFLVPMALTKTVLSTHQNNFHSDMSRILREMNCPLVDYKVFDKNEELGQFFIQFSSVLDNISDILVVLERLLRVNTHCFDDLRGRDHESILRYFNSGVLSLPKESIDINSKLTVL</sequence>
<organism evidence="1 2">
    <name type="scientific">Stichopus japonicus</name>
    <name type="common">Sea cucumber</name>
    <dbReference type="NCBI Taxonomy" id="307972"/>
    <lineage>
        <taxon>Eukaryota</taxon>
        <taxon>Metazoa</taxon>
        <taxon>Echinodermata</taxon>
        <taxon>Eleutherozoa</taxon>
        <taxon>Echinozoa</taxon>
        <taxon>Holothuroidea</taxon>
        <taxon>Aspidochirotacea</taxon>
        <taxon>Aspidochirotida</taxon>
        <taxon>Stichopodidae</taxon>
        <taxon>Apostichopus</taxon>
    </lineage>
</organism>
<name>A0A2G8JER0_STIJA</name>
<reference evidence="1 2" key="1">
    <citation type="journal article" date="2017" name="PLoS Biol.">
        <title>The sea cucumber genome provides insights into morphological evolution and visceral regeneration.</title>
        <authorList>
            <person name="Zhang X."/>
            <person name="Sun L."/>
            <person name="Yuan J."/>
            <person name="Sun Y."/>
            <person name="Gao Y."/>
            <person name="Zhang L."/>
            <person name="Li S."/>
            <person name="Dai H."/>
            <person name="Hamel J.F."/>
            <person name="Liu C."/>
            <person name="Yu Y."/>
            <person name="Liu S."/>
            <person name="Lin W."/>
            <person name="Guo K."/>
            <person name="Jin S."/>
            <person name="Xu P."/>
            <person name="Storey K.B."/>
            <person name="Huan P."/>
            <person name="Zhang T."/>
            <person name="Zhou Y."/>
            <person name="Zhang J."/>
            <person name="Lin C."/>
            <person name="Li X."/>
            <person name="Xing L."/>
            <person name="Huo D."/>
            <person name="Sun M."/>
            <person name="Wang L."/>
            <person name="Mercier A."/>
            <person name="Li F."/>
            <person name="Yang H."/>
            <person name="Xiang J."/>
        </authorList>
    </citation>
    <scope>NUCLEOTIDE SEQUENCE [LARGE SCALE GENOMIC DNA]</scope>
    <source>
        <strain evidence="1">Shaxun</strain>
        <tissue evidence="1">Muscle</tissue>
    </source>
</reference>
<gene>
    <name evidence="1" type="ORF">BSL78_28977</name>
</gene>
<evidence type="ECO:0000313" key="2">
    <source>
        <dbReference type="Proteomes" id="UP000230750"/>
    </source>
</evidence>
<dbReference type="Proteomes" id="UP000230750">
    <property type="component" value="Unassembled WGS sequence"/>
</dbReference>
<dbReference type="EMBL" id="MRZV01002252">
    <property type="protein sequence ID" value="PIK34199.1"/>
    <property type="molecule type" value="Genomic_DNA"/>
</dbReference>
<proteinExistence type="predicted"/>
<protein>
    <submittedName>
        <fullName evidence="1">Uncharacterized protein</fullName>
    </submittedName>
</protein>
<comment type="caution">
    <text evidence="1">The sequence shown here is derived from an EMBL/GenBank/DDBJ whole genome shotgun (WGS) entry which is preliminary data.</text>
</comment>
<keyword evidence="2" id="KW-1185">Reference proteome</keyword>
<dbReference type="AlphaFoldDB" id="A0A2G8JER0"/>